<evidence type="ECO:0000313" key="4">
    <source>
        <dbReference type="Proteomes" id="UP001221757"/>
    </source>
</evidence>
<feature type="signal peptide" evidence="2">
    <location>
        <begin position="1"/>
        <end position="24"/>
    </location>
</feature>
<evidence type="ECO:0000313" key="3">
    <source>
        <dbReference type="EMBL" id="KAJ7690099.1"/>
    </source>
</evidence>
<feature type="compositionally biased region" description="Low complexity" evidence="1">
    <location>
        <begin position="103"/>
        <end position="115"/>
    </location>
</feature>
<proteinExistence type="predicted"/>
<feature type="chain" id="PRO_5041956541" evidence="2">
    <location>
        <begin position="25"/>
        <end position="135"/>
    </location>
</feature>
<keyword evidence="2" id="KW-0732">Signal</keyword>
<evidence type="ECO:0000256" key="2">
    <source>
        <dbReference type="SAM" id="SignalP"/>
    </source>
</evidence>
<protein>
    <submittedName>
        <fullName evidence="3">Uncharacterized protein</fullName>
    </submittedName>
</protein>
<dbReference type="EMBL" id="JARKIE010000067">
    <property type="protein sequence ID" value="KAJ7690099.1"/>
    <property type="molecule type" value="Genomic_DNA"/>
</dbReference>
<keyword evidence="4" id="KW-1185">Reference proteome</keyword>
<dbReference type="Proteomes" id="UP001221757">
    <property type="component" value="Unassembled WGS sequence"/>
</dbReference>
<sequence>MSEIFMLRTLLSGAIVLVLRSACCQQGLPPGEDMLAEWAHHYGDIHSLKIGSGTMIVLSSATAGWAGSPCPGNYIGSATSAASLISHFQMTFETASQYPPEAPCSAGSSPASSGPRIHSNMWLHRPGRAPSFSMI</sequence>
<comment type="caution">
    <text evidence="3">The sequence shown here is derived from an EMBL/GenBank/DDBJ whole genome shotgun (WGS) entry which is preliminary data.</text>
</comment>
<reference evidence="3" key="1">
    <citation type="submission" date="2023-03" db="EMBL/GenBank/DDBJ databases">
        <title>Massive genome expansion in bonnet fungi (Mycena s.s.) driven by repeated elements and novel gene families across ecological guilds.</title>
        <authorList>
            <consortium name="Lawrence Berkeley National Laboratory"/>
            <person name="Harder C.B."/>
            <person name="Miyauchi S."/>
            <person name="Viragh M."/>
            <person name="Kuo A."/>
            <person name="Thoen E."/>
            <person name="Andreopoulos B."/>
            <person name="Lu D."/>
            <person name="Skrede I."/>
            <person name="Drula E."/>
            <person name="Henrissat B."/>
            <person name="Morin E."/>
            <person name="Kohler A."/>
            <person name="Barry K."/>
            <person name="LaButti K."/>
            <person name="Morin E."/>
            <person name="Salamov A."/>
            <person name="Lipzen A."/>
            <person name="Mereny Z."/>
            <person name="Hegedus B."/>
            <person name="Baldrian P."/>
            <person name="Stursova M."/>
            <person name="Weitz H."/>
            <person name="Taylor A."/>
            <person name="Grigoriev I.V."/>
            <person name="Nagy L.G."/>
            <person name="Martin F."/>
            <person name="Kauserud H."/>
        </authorList>
    </citation>
    <scope>NUCLEOTIDE SEQUENCE</scope>
    <source>
        <strain evidence="3">CBHHK067</strain>
    </source>
</reference>
<organism evidence="3 4">
    <name type="scientific">Mycena rosella</name>
    <name type="common">Pink bonnet</name>
    <name type="synonym">Agaricus rosellus</name>
    <dbReference type="NCBI Taxonomy" id="1033263"/>
    <lineage>
        <taxon>Eukaryota</taxon>
        <taxon>Fungi</taxon>
        <taxon>Dikarya</taxon>
        <taxon>Basidiomycota</taxon>
        <taxon>Agaricomycotina</taxon>
        <taxon>Agaricomycetes</taxon>
        <taxon>Agaricomycetidae</taxon>
        <taxon>Agaricales</taxon>
        <taxon>Marasmiineae</taxon>
        <taxon>Mycenaceae</taxon>
        <taxon>Mycena</taxon>
    </lineage>
</organism>
<name>A0AAD7DFH1_MYCRO</name>
<accession>A0AAD7DFH1</accession>
<feature type="region of interest" description="Disordered" evidence="1">
    <location>
        <begin position="99"/>
        <end position="122"/>
    </location>
</feature>
<dbReference type="AlphaFoldDB" id="A0AAD7DFH1"/>
<evidence type="ECO:0000256" key="1">
    <source>
        <dbReference type="SAM" id="MobiDB-lite"/>
    </source>
</evidence>
<gene>
    <name evidence="3" type="ORF">B0H17DRAFT_1134580</name>
</gene>